<evidence type="ECO:0000313" key="3">
    <source>
        <dbReference type="EMBL" id="KAH7942884.1"/>
    </source>
</evidence>
<keyword evidence="2" id="KW-1133">Transmembrane helix</keyword>
<proteinExistence type="predicted"/>
<keyword evidence="4" id="KW-1185">Reference proteome</keyword>
<reference evidence="3" key="2">
    <citation type="submission" date="2021-09" db="EMBL/GenBank/DDBJ databases">
        <authorList>
            <person name="Jia N."/>
            <person name="Wang J."/>
            <person name="Shi W."/>
            <person name="Du L."/>
            <person name="Sun Y."/>
            <person name="Zhan W."/>
            <person name="Jiang J."/>
            <person name="Wang Q."/>
            <person name="Zhang B."/>
            <person name="Ji P."/>
            <person name="Sakyi L.B."/>
            <person name="Cui X."/>
            <person name="Yuan T."/>
            <person name="Jiang B."/>
            <person name="Yang W."/>
            <person name="Lam T.T.-Y."/>
            <person name="Chang Q."/>
            <person name="Ding S."/>
            <person name="Wang X."/>
            <person name="Zhu J."/>
            <person name="Ruan X."/>
            <person name="Zhao L."/>
            <person name="Wei J."/>
            <person name="Que T."/>
            <person name="Du C."/>
            <person name="Cheng J."/>
            <person name="Dai P."/>
            <person name="Han X."/>
            <person name="Huang E."/>
            <person name="Gao Y."/>
            <person name="Liu J."/>
            <person name="Shao H."/>
            <person name="Ye R."/>
            <person name="Li L."/>
            <person name="Wei W."/>
            <person name="Wang X."/>
            <person name="Wang C."/>
            <person name="Huo Q."/>
            <person name="Li W."/>
            <person name="Guo W."/>
            <person name="Chen H."/>
            <person name="Chen S."/>
            <person name="Zhou L."/>
            <person name="Zhou L."/>
            <person name="Ni X."/>
            <person name="Tian J."/>
            <person name="Zhou Y."/>
            <person name="Sheng Y."/>
            <person name="Liu T."/>
            <person name="Pan Y."/>
            <person name="Xia L."/>
            <person name="Li J."/>
            <person name="Zhao F."/>
            <person name="Cao W."/>
        </authorList>
    </citation>
    <scope>NUCLEOTIDE SEQUENCE</scope>
    <source>
        <strain evidence="3">Rsan-2018</strain>
        <tissue evidence="3">Larvae</tissue>
    </source>
</reference>
<feature type="region of interest" description="Disordered" evidence="1">
    <location>
        <begin position="1"/>
        <end position="68"/>
    </location>
</feature>
<organism evidence="3 4">
    <name type="scientific">Rhipicephalus sanguineus</name>
    <name type="common">Brown dog tick</name>
    <name type="synonym">Ixodes sanguineus</name>
    <dbReference type="NCBI Taxonomy" id="34632"/>
    <lineage>
        <taxon>Eukaryota</taxon>
        <taxon>Metazoa</taxon>
        <taxon>Ecdysozoa</taxon>
        <taxon>Arthropoda</taxon>
        <taxon>Chelicerata</taxon>
        <taxon>Arachnida</taxon>
        <taxon>Acari</taxon>
        <taxon>Parasitiformes</taxon>
        <taxon>Ixodida</taxon>
        <taxon>Ixodoidea</taxon>
        <taxon>Ixodidae</taxon>
        <taxon>Rhipicephalinae</taxon>
        <taxon>Rhipicephalus</taxon>
        <taxon>Rhipicephalus</taxon>
    </lineage>
</organism>
<evidence type="ECO:0000256" key="2">
    <source>
        <dbReference type="SAM" id="Phobius"/>
    </source>
</evidence>
<dbReference type="Proteomes" id="UP000821837">
    <property type="component" value="Unassembled WGS sequence"/>
</dbReference>
<accession>A0A9D4PHJ7</accession>
<keyword evidence="2" id="KW-0472">Membrane</keyword>
<comment type="caution">
    <text evidence="3">The sequence shown here is derived from an EMBL/GenBank/DDBJ whole genome shotgun (WGS) entry which is preliminary data.</text>
</comment>
<dbReference type="AlphaFoldDB" id="A0A9D4PHJ7"/>
<evidence type="ECO:0000256" key="1">
    <source>
        <dbReference type="SAM" id="MobiDB-lite"/>
    </source>
</evidence>
<sequence length="133" mass="13379">MRAQVPPPAAVSKNNPPAVALRPLDAEPVPPLGPKEPAAVFPDAPPPAAPGHRDTSAAGDQGGGMMGNFGGGISPGSLEGISRLRLCMYVMGAMAVLLLLFAVYAYAMFDDSGEPRAVPGVDTASGLGGNGDR</sequence>
<reference evidence="3" key="1">
    <citation type="journal article" date="2020" name="Cell">
        <title>Large-Scale Comparative Analyses of Tick Genomes Elucidate Their Genetic Diversity and Vector Capacities.</title>
        <authorList>
            <consortium name="Tick Genome and Microbiome Consortium (TIGMIC)"/>
            <person name="Jia N."/>
            <person name="Wang J."/>
            <person name="Shi W."/>
            <person name="Du L."/>
            <person name="Sun Y."/>
            <person name="Zhan W."/>
            <person name="Jiang J.F."/>
            <person name="Wang Q."/>
            <person name="Zhang B."/>
            <person name="Ji P."/>
            <person name="Bell-Sakyi L."/>
            <person name="Cui X.M."/>
            <person name="Yuan T.T."/>
            <person name="Jiang B.G."/>
            <person name="Yang W.F."/>
            <person name="Lam T.T."/>
            <person name="Chang Q.C."/>
            <person name="Ding S.J."/>
            <person name="Wang X.J."/>
            <person name="Zhu J.G."/>
            <person name="Ruan X.D."/>
            <person name="Zhao L."/>
            <person name="Wei J.T."/>
            <person name="Ye R.Z."/>
            <person name="Que T.C."/>
            <person name="Du C.H."/>
            <person name="Zhou Y.H."/>
            <person name="Cheng J.X."/>
            <person name="Dai P.F."/>
            <person name="Guo W.B."/>
            <person name="Han X.H."/>
            <person name="Huang E.J."/>
            <person name="Li L.F."/>
            <person name="Wei W."/>
            <person name="Gao Y.C."/>
            <person name="Liu J.Z."/>
            <person name="Shao H.Z."/>
            <person name="Wang X."/>
            <person name="Wang C.C."/>
            <person name="Yang T.C."/>
            <person name="Huo Q.B."/>
            <person name="Li W."/>
            <person name="Chen H.Y."/>
            <person name="Chen S.E."/>
            <person name="Zhou L.G."/>
            <person name="Ni X.B."/>
            <person name="Tian J.H."/>
            <person name="Sheng Y."/>
            <person name="Liu T."/>
            <person name="Pan Y.S."/>
            <person name="Xia L.Y."/>
            <person name="Li J."/>
            <person name="Zhao F."/>
            <person name="Cao W.C."/>
        </authorList>
    </citation>
    <scope>NUCLEOTIDE SEQUENCE</scope>
    <source>
        <strain evidence="3">Rsan-2018</strain>
    </source>
</reference>
<name>A0A9D4PHJ7_RHISA</name>
<gene>
    <name evidence="3" type="ORF">HPB52_002061</name>
</gene>
<feature type="transmembrane region" description="Helical" evidence="2">
    <location>
        <begin position="86"/>
        <end position="107"/>
    </location>
</feature>
<evidence type="ECO:0000313" key="4">
    <source>
        <dbReference type="Proteomes" id="UP000821837"/>
    </source>
</evidence>
<keyword evidence="2" id="KW-0812">Transmembrane</keyword>
<dbReference type="EMBL" id="JABSTV010001253">
    <property type="protein sequence ID" value="KAH7942884.1"/>
    <property type="molecule type" value="Genomic_DNA"/>
</dbReference>
<protein>
    <submittedName>
        <fullName evidence="3">Uncharacterized protein</fullName>
    </submittedName>
</protein>